<name>A0ABM1UX90_SOLPN</name>
<dbReference type="PANTHER" id="PTHR33144">
    <property type="entry name" value="OS10G0409366 PROTEIN-RELATED"/>
    <property type="match status" value="1"/>
</dbReference>
<gene>
    <name evidence="3" type="primary">LOC107002022</name>
</gene>
<evidence type="ECO:0000256" key="1">
    <source>
        <dbReference type="SAM" id="MobiDB-lite"/>
    </source>
</evidence>
<feature type="compositionally biased region" description="Low complexity" evidence="1">
    <location>
        <begin position="55"/>
        <end position="84"/>
    </location>
</feature>
<dbReference type="GeneID" id="107002022"/>
<accession>A0ABM1UX90</accession>
<dbReference type="PANTHER" id="PTHR33144:SF45">
    <property type="entry name" value="TRANSPOSASE TNP1_EN_SPM-LIKE DOMAIN-CONTAINING PROTEIN"/>
    <property type="match status" value="1"/>
</dbReference>
<reference evidence="2" key="1">
    <citation type="journal article" date="2014" name="Nat. Genet.">
        <title>The genome of the stress-tolerant wild tomato species Solanum pennellii.</title>
        <authorList>
            <person name="Bolger A."/>
            <person name="Scossa F."/>
            <person name="Bolger M.E."/>
            <person name="Lanz C."/>
            <person name="Maumus F."/>
            <person name="Tohge T."/>
            <person name="Quesneville H."/>
            <person name="Alseekh S."/>
            <person name="Sorensen I."/>
            <person name="Lichtenstein G."/>
            <person name="Fich E.A."/>
            <person name="Conte M."/>
            <person name="Keller H."/>
            <person name="Schneeberger K."/>
            <person name="Schwacke R."/>
            <person name="Ofner I."/>
            <person name="Vrebalov J."/>
            <person name="Xu Y."/>
            <person name="Osorio S."/>
            <person name="Aflitos S.A."/>
            <person name="Schijlen E."/>
            <person name="Jimenez-Gomez J.M."/>
            <person name="Ryngajllo M."/>
            <person name="Kimura S."/>
            <person name="Kumar R."/>
            <person name="Koenig D."/>
            <person name="Headland L.R."/>
            <person name="Maloof J.N."/>
            <person name="Sinha N."/>
            <person name="van Ham R.C."/>
            <person name="Lankhorst R.K."/>
            <person name="Mao L."/>
            <person name="Vogel A."/>
            <person name="Arsova B."/>
            <person name="Panstruga R."/>
            <person name="Fei Z."/>
            <person name="Rose J.K."/>
            <person name="Zamir D."/>
            <person name="Carrari F."/>
            <person name="Giovannoni J.J."/>
            <person name="Weigel D."/>
            <person name="Usadel B."/>
            <person name="Fernie A.R."/>
        </authorList>
    </citation>
    <scope>NUCLEOTIDE SEQUENCE [LARGE SCALE GENOMIC DNA]</scope>
    <source>
        <strain evidence="2">cv. LA0716</strain>
    </source>
</reference>
<keyword evidence="2" id="KW-1185">Reference proteome</keyword>
<organism evidence="2 3">
    <name type="scientific">Solanum pennellii</name>
    <name type="common">Tomato</name>
    <name type="synonym">Lycopersicon pennellii</name>
    <dbReference type="NCBI Taxonomy" id="28526"/>
    <lineage>
        <taxon>Eukaryota</taxon>
        <taxon>Viridiplantae</taxon>
        <taxon>Streptophyta</taxon>
        <taxon>Embryophyta</taxon>
        <taxon>Tracheophyta</taxon>
        <taxon>Spermatophyta</taxon>
        <taxon>Magnoliopsida</taxon>
        <taxon>eudicotyledons</taxon>
        <taxon>Gunneridae</taxon>
        <taxon>Pentapetalae</taxon>
        <taxon>asterids</taxon>
        <taxon>lamiids</taxon>
        <taxon>Solanales</taxon>
        <taxon>Solanaceae</taxon>
        <taxon>Solanoideae</taxon>
        <taxon>Solaneae</taxon>
        <taxon>Solanum</taxon>
        <taxon>Solanum subgen. Lycopersicon</taxon>
    </lineage>
</organism>
<proteinExistence type="predicted"/>
<dbReference type="Pfam" id="PF03004">
    <property type="entry name" value="Transposase_24"/>
    <property type="match status" value="1"/>
</dbReference>
<dbReference type="RefSeq" id="XP_027768108.1">
    <property type="nucleotide sequence ID" value="XM_027912307.1"/>
</dbReference>
<reference evidence="3" key="2">
    <citation type="submission" date="2025-08" db="UniProtKB">
        <authorList>
            <consortium name="RefSeq"/>
        </authorList>
    </citation>
    <scope>IDENTIFICATION</scope>
</reference>
<feature type="compositionally biased region" description="Polar residues" evidence="1">
    <location>
        <begin position="7"/>
        <end position="54"/>
    </location>
</feature>
<evidence type="ECO:0000313" key="2">
    <source>
        <dbReference type="Proteomes" id="UP000694930"/>
    </source>
</evidence>
<dbReference type="InterPro" id="IPR004252">
    <property type="entry name" value="Probable_transposase_24"/>
</dbReference>
<sequence length="446" mass="49766">MAKTKRLQNLQNSVQTQPTLSVQPNAQPTTSQSISSVQAKKQMTSSVQATSQPVQSTQAASQSISSNQAVSHSTSSSQAESQPKSFKKRVVGRESTEYWTVEAIDSEGNKKKLKVKVKEVLNLSGEDRIVVNFDYLDCPFGEAQPLLSGFCGILAADSSLFPMHFDKWPNMPMSYFDSVFDQIIVPRFFFETTNLAARRYVYNCISKKWSANRLDIWKVFSDPLKSKTQIMDNVPPGIPRDQWTSYVNYRYKKETQEMCNRNAESRKKQIIPHTGGSKANSRRRAEMMAETGQMPGRAELYLATHKNVDGAYVNEAAKVICEKIQQTLSQSTVDESIISPDDAVGKILGKEHSGRVRCLGLGVVPTRVFKQARPRFSGMNASSVSCPSNCQENYNKLLNSHIQMMAAFKSYMIMKEGALPEQFVGLFAPTTTMPGDVSDSNRSEPR</sequence>
<protein>
    <submittedName>
        <fullName evidence="3">Uncharacterized protein LOC107002022 isoform X1</fullName>
    </submittedName>
</protein>
<evidence type="ECO:0000313" key="3">
    <source>
        <dbReference type="RefSeq" id="XP_027768108.1"/>
    </source>
</evidence>
<feature type="region of interest" description="Disordered" evidence="1">
    <location>
        <begin position="1"/>
        <end position="88"/>
    </location>
</feature>
<dbReference type="Proteomes" id="UP000694930">
    <property type="component" value="Chromosome 10"/>
</dbReference>